<comment type="similarity">
    <text evidence="1">Belongs to the zinc-containing alcohol dehydrogenase family. Quinone oxidoreductase subfamily.</text>
</comment>
<organism evidence="12 13">
    <name type="scientific">Serratia liquefaciens</name>
    <dbReference type="NCBI Taxonomy" id="614"/>
    <lineage>
        <taxon>Bacteria</taxon>
        <taxon>Pseudomonadati</taxon>
        <taxon>Pseudomonadota</taxon>
        <taxon>Gammaproteobacteria</taxon>
        <taxon>Enterobacterales</taxon>
        <taxon>Yersiniaceae</taxon>
        <taxon>Serratia</taxon>
    </lineage>
</organism>
<evidence type="ECO:0000313" key="13">
    <source>
        <dbReference type="Proteomes" id="UP000317572"/>
    </source>
</evidence>
<evidence type="ECO:0000256" key="7">
    <source>
        <dbReference type="ARBA" id="ARBA00023098"/>
    </source>
</evidence>
<dbReference type="InterPro" id="IPR051034">
    <property type="entry name" value="Mito_Enoyl-ACP_Reductase"/>
</dbReference>
<dbReference type="SUPFAM" id="SSF50129">
    <property type="entry name" value="GroES-like"/>
    <property type="match status" value="1"/>
</dbReference>
<dbReference type="Gene3D" id="3.40.50.720">
    <property type="entry name" value="NAD(P)-binding Rossmann-like Domain"/>
    <property type="match status" value="1"/>
</dbReference>
<dbReference type="STRING" id="614.XJ20_14470"/>
<dbReference type="RefSeq" id="WP_142816425.1">
    <property type="nucleotide sequence ID" value="NZ_JAHQRD010000001.1"/>
</dbReference>
<evidence type="ECO:0000256" key="9">
    <source>
        <dbReference type="ARBA" id="ARBA00038963"/>
    </source>
</evidence>
<dbReference type="PANTHER" id="PTHR43981:SF2">
    <property type="entry name" value="ENOYL-[ACYL-CARRIER-PROTEIN] REDUCTASE, MITOCHONDRIAL"/>
    <property type="match status" value="1"/>
</dbReference>
<proteinExistence type="inferred from homology"/>
<keyword evidence="4" id="KW-0521">NADP</keyword>
<keyword evidence="6" id="KW-0560">Oxidoreductase</keyword>
<dbReference type="Pfam" id="PF00107">
    <property type="entry name" value="ADH_zinc_N"/>
    <property type="match status" value="1"/>
</dbReference>
<keyword evidence="8" id="KW-0275">Fatty acid biosynthesis</keyword>
<keyword evidence="12" id="KW-0378">Hydrolase</keyword>
<evidence type="ECO:0000256" key="8">
    <source>
        <dbReference type="ARBA" id="ARBA00023160"/>
    </source>
</evidence>
<keyword evidence="3" id="KW-0276">Fatty acid metabolism</keyword>
<keyword evidence="2" id="KW-0444">Lipid biosynthesis</keyword>
<protein>
    <recommendedName>
        <fullName evidence="9">enoyl-[acyl-carrier-protein] reductase</fullName>
        <ecNumber evidence="9">1.3.1.104</ecNumber>
    </recommendedName>
</protein>
<evidence type="ECO:0000256" key="5">
    <source>
        <dbReference type="ARBA" id="ARBA00022946"/>
    </source>
</evidence>
<evidence type="ECO:0000256" key="4">
    <source>
        <dbReference type="ARBA" id="ARBA00022857"/>
    </source>
</evidence>
<reference evidence="12 13" key="1">
    <citation type="submission" date="2018-11" db="EMBL/GenBank/DDBJ databases">
        <title>The first complete genome of Serratia liquefaciens isolated from metalophyte plant revel distinctness adaptive mechanisms in an extreme habitat.</title>
        <authorList>
            <person name="Caneschi W.L."/>
            <person name="Sanchez A.B."/>
            <person name="Felestrino E.B."/>
            <person name="Assis R.A.B."/>
            <person name="Lemes C.G.C."/>
            <person name="Cordeiro I.F."/>
            <person name="Fonseca N.P."/>
            <person name="Villa M."/>
            <person name="Vieira I.T."/>
            <person name="Moraes L.A."/>
            <person name="Kamino L.H.Y."/>
            <person name="do Carmo F."/>
            <person name="Garcia C.M."/>
            <person name="Almeida N.F."/>
            <person name="Silva R.S."/>
            <person name="Ferro J.A."/>
            <person name="Ferro M.I.T."/>
            <person name="Varani A.M."/>
            <person name="Ferreira R.M."/>
            <person name="dos Santos V.L."/>
            <person name="Silva U.C."/>
            <person name="Setubal J.C."/>
            <person name="Moreira L.M."/>
        </authorList>
    </citation>
    <scope>NUCLEOTIDE SEQUENCE [LARGE SCALE GENOMIC DNA]</scope>
    <source>
        <strain evidence="12 13">FG3</strain>
    </source>
</reference>
<keyword evidence="12" id="KW-0540">Nuclease</keyword>
<feature type="domain" description="Enoyl reductase (ER)" evidence="11">
    <location>
        <begin position="14"/>
        <end position="322"/>
    </location>
</feature>
<keyword evidence="7" id="KW-0443">Lipid metabolism</keyword>
<dbReference type="InterPro" id="IPR011032">
    <property type="entry name" value="GroES-like_sf"/>
</dbReference>
<gene>
    <name evidence="12" type="ORF">EGO53_13550</name>
</gene>
<dbReference type="InterPro" id="IPR020843">
    <property type="entry name" value="ER"/>
</dbReference>
<dbReference type="GO" id="GO:0141148">
    <property type="term" value="F:enoyl-[acyl-carrier-protein] reductase (NADPH) activity"/>
    <property type="evidence" value="ECO:0007669"/>
    <property type="project" value="UniProtKB-EC"/>
</dbReference>
<evidence type="ECO:0000313" key="12">
    <source>
        <dbReference type="EMBL" id="QDL32760.1"/>
    </source>
</evidence>
<dbReference type="PANTHER" id="PTHR43981">
    <property type="entry name" value="ENOYL-[ACYL-CARRIER-PROTEIN] REDUCTASE, MITOCHONDRIAL"/>
    <property type="match status" value="1"/>
</dbReference>
<name>A0A515CXB2_SERLI</name>
<dbReference type="SMART" id="SM00829">
    <property type="entry name" value="PKS_ER"/>
    <property type="match status" value="1"/>
</dbReference>
<dbReference type="InterPro" id="IPR036291">
    <property type="entry name" value="NAD(P)-bd_dom_sf"/>
</dbReference>
<dbReference type="GO" id="GO:0004527">
    <property type="term" value="F:exonuclease activity"/>
    <property type="evidence" value="ECO:0007669"/>
    <property type="project" value="UniProtKB-KW"/>
</dbReference>
<comment type="catalytic activity">
    <reaction evidence="10">
        <text>a 2,3-saturated acyl-[ACP] + NADP(+) = a (2E)-enoyl-[ACP] + NADPH + H(+)</text>
        <dbReference type="Rhea" id="RHEA:22564"/>
        <dbReference type="Rhea" id="RHEA-COMP:9925"/>
        <dbReference type="Rhea" id="RHEA-COMP:9926"/>
        <dbReference type="ChEBI" id="CHEBI:15378"/>
        <dbReference type="ChEBI" id="CHEBI:57783"/>
        <dbReference type="ChEBI" id="CHEBI:58349"/>
        <dbReference type="ChEBI" id="CHEBI:78784"/>
        <dbReference type="ChEBI" id="CHEBI:78785"/>
        <dbReference type="EC" id="1.3.1.104"/>
    </reaction>
</comment>
<keyword evidence="5" id="KW-0809">Transit peptide</keyword>
<dbReference type="InterPro" id="IPR013149">
    <property type="entry name" value="ADH-like_C"/>
</dbReference>
<dbReference type="GO" id="GO:0006633">
    <property type="term" value="P:fatty acid biosynthetic process"/>
    <property type="evidence" value="ECO:0007669"/>
    <property type="project" value="UniProtKB-KW"/>
</dbReference>
<evidence type="ECO:0000256" key="3">
    <source>
        <dbReference type="ARBA" id="ARBA00022832"/>
    </source>
</evidence>
<dbReference type="CDD" id="cd05282">
    <property type="entry name" value="ETR_like"/>
    <property type="match status" value="1"/>
</dbReference>
<dbReference type="EC" id="1.3.1.104" evidence="9"/>
<dbReference type="SUPFAM" id="SSF51735">
    <property type="entry name" value="NAD(P)-binding Rossmann-fold domains"/>
    <property type="match status" value="1"/>
</dbReference>
<dbReference type="Gene3D" id="3.90.180.10">
    <property type="entry name" value="Medium-chain alcohol dehydrogenases, catalytic domain"/>
    <property type="match status" value="1"/>
</dbReference>
<evidence type="ECO:0000256" key="6">
    <source>
        <dbReference type="ARBA" id="ARBA00023002"/>
    </source>
</evidence>
<evidence type="ECO:0000256" key="1">
    <source>
        <dbReference type="ARBA" id="ARBA00010371"/>
    </source>
</evidence>
<evidence type="ECO:0000256" key="10">
    <source>
        <dbReference type="ARBA" id="ARBA00048843"/>
    </source>
</evidence>
<evidence type="ECO:0000256" key="2">
    <source>
        <dbReference type="ARBA" id="ARBA00022516"/>
    </source>
</evidence>
<accession>A0A515CXB2</accession>
<keyword evidence="12" id="KW-0269">Exonuclease</keyword>
<dbReference type="EMBL" id="CP033893">
    <property type="protein sequence ID" value="QDL32760.1"/>
    <property type="molecule type" value="Genomic_DNA"/>
</dbReference>
<evidence type="ECO:0000259" key="11">
    <source>
        <dbReference type="SMART" id="SM00829"/>
    </source>
</evidence>
<dbReference type="Proteomes" id="UP000317572">
    <property type="component" value="Chromosome"/>
</dbReference>
<dbReference type="AlphaFoldDB" id="A0A515CXB2"/>
<sequence>MPQTFPRLRFSRFGSPEQVIALEDAVIPALQPNQLLVQMRYAPINPSDLIPIYGQYAHRTLLPQVPGYEGVGVAVDPRGQPTDRRALTVMGNGSWQSFVTIDSAKAIWVPDDIDDATAAQIYINPLTCWVLLTQWLQLNAGDILMINGGGSAIGLLFCQLAALRGIRLVVVVRNPTHRQALLNAGAWRVVEGQLLQQYRLQQLTGHAARAAIDCVGGEDGLHLALSVSVTGDFVALGLLSNRQVDWQYISRQLRLRTSLFHLRKWNAQATAVQWQAAFQQLFNLVRRGQLVLQSPAAIYPLRHYKLALQHAADSKTQGKVFFTPE</sequence>